<evidence type="ECO:0000313" key="1">
    <source>
        <dbReference type="EMBL" id="KAJ3614430.1"/>
    </source>
</evidence>
<sequence length="135" mass="14198">MFGVGLLGSYPVCPSPSEGLVVLGHPVSQPQRGPGGAGPPCLPAPARAWWCWATLSPSPSEGLVVLGHHVSHSQRGPGGAGPPCLPAQARAWWCWATLSPSPSQGILAYLATLSPQEQVDVYQFPRLNLQHSSEF</sequence>
<dbReference type="EMBL" id="JANIIK010000034">
    <property type="protein sequence ID" value="KAJ3614430.1"/>
    <property type="molecule type" value="Genomic_DNA"/>
</dbReference>
<reference evidence="1" key="1">
    <citation type="submission" date="2022-07" db="EMBL/GenBank/DDBJ databases">
        <title>Chromosome-level genome of Muraenolepis orangiensis.</title>
        <authorList>
            <person name="Kim J."/>
        </authorList>
    </citation>
    <scope>NUCLEOTIDE SEQUENCE</scope>
    <source>
        <strain evidence="1">KU_S4_2022</strain>
        <tissue evidence="1">Muscle</tissue>
    </source>
</reference>
<name>A0A9Q0EVY8_9TELE</name>
<dbReference type="AlphaFoldDB" id="A0A9Q0EVY8"/>
<organism evidence="1 2">
    <name type="scientific">Muraenolepis orangiensis</name>
    <name type="common">Patagonian moray cod</name>
    <dbReference type="NCBI Taxonomy" id="630683"/>
    <lineage>
        <taxon>Eukaryota</taxon>
        <taxon>Metazoa</taxon>
        <taxon>Chordata</taxon>
        <taxon>Craniata</taxon>
        <taxon>Vertebrata</taxon>
        <taxon>Euteleostomi</taxon>
        <taxon>Actinopterygii</taxon>
        <taxon>Neopterygii</taxon>
        <taxon>Teleostei</taxon>
        <taxon>Neoteleostei</taxon>
        <taxon>Acanthomorphata</taxon>
        <taxon>Zeiogadaria</taxon>
        <taxon>Gadariae</taxon>
        <taxon>Gadiformes</taxon>
        <taxon>Muraenolepidoidei</taxon>
        <taxon>Muraenolepididae</taxon>
        <taxon>Muraenolepis</taxon>
    </lineage>
</organism>
<keyword evidence="2" id="KW-1185">Reference proteome</keyword>
<evidence type="ECO:0000313" key="2">
    <source>
        <dbReference type="Proteomes" id="UP001148018"/>
    </source>
</evidence>
<accession>A0A9Q0EVY8</accession>
<comment type="caution">
    <text evidence="1">The sequence shown here is derived from an EMBL/GenBank/DDBJ whole genome shotgun (WGS) entry which is preliminary data.</text>
</comment>
<proteinExistence type="predicted"/>
<gene>
    <name evidence="1" type="ORF">NHX12_018003</name>
</gene>
<protein>
    <submittedName>
        <fullName evidence="1">Uncharacterized protein</fullName>
    </submittedName>
</protein>
<dbReference type="Proteomes" id="UP001148018">
    <property type="component" value="Unassembled WGS sequence"/>
</dbReference>